<dbReference type="GO" id="GO:0007160">
    <property type="term" value="P:cell-matrix adhesion"/>
    <property type="evidence" value="ECO:0007669"/>
    <property type="project" value="TreeGrafter"/>
</dbReference>
<keyword evidence="3" id="KW-0677">Repeat</keyword>
<evidence type="ECO:0000313" key="8">
    <source>
        <dbReference type="EMBL" id="GIX87060.1"/>
    </source>
</evidence>
<keyword evidence="6" id="KW-0732">Signal</keyword>
<dbReference type="SUPFAM" id="SSF57610">
    <property type="entry name" value="Thyroglobulin type-1 domain"/>
    <property type="match status" value="4"/>
</dbReference>
<reference evidence="8 9" key="1">
    <citation type="submission" date="2021-06" db="EMBL/GenBank/DDBJ databases">
        <title>Caerostris darwini draft genome.</title>
        <authorList>
            <person name="Kono N."/>
            <person name="Arakawa K."/>
        </authorList>
    </citation>
    <scope>NUCLEOTIDE SEQUENCE [LARGE SCALE GENOMIC DNA]</scope>
</reference>
<keyword evidence="4 5" id="KW-1015">Disulfide bond</keyword>
<dbReference type="InterPro" id="IPR036857">
    <property type="entry name" value="Thyroglobulin_1_sf"/>
</dbReference>
<dbReference type="InterPro" id="IPR000716">
    <property type="entry name" value="Thyroglobulin_1"/>
</dbReference>
<dbReference type="InterPro" id="IPR051950">
    <property type="entry name" value="Dev_reg/Prot_inhib"/>
</dbReference>
<feature type="disulfide bond" evidence="5">
    <location>
        <begin position="203"/>
        <end position="210"/>
    </location>
</feature>
<dbReference type="PROSITE" id="PS00484">
    <property type="entry name" value="THYROGLOBULIN_1_1"/>
    <property type="match status" value="2"/>
</dbReference>
<dbReference type="GO" id="GO:0005615">
    <property type="term" value="C:extracellular space"/>
    <property type="evidence" value="ECO:0007669"/>
    <property type="project" value="TreeGrafter"/>
</dbReference>
<feature type="domain" description="Thyroglobulin type-1" evidence="7">
    <location>
        <begin position="80"/>
        <end position="146"/>
    </location>
</feature>
<evidence type="ECO:0000256" key="4">
    <source>
        <dbReference type="ARBA" id="ARBA00023157"/>
    </source>
</evidence>
<dbReference type="CDD" id="cd00191">
    <property type="entry name" value="TY"/>
    <property type="match status" value="3"/>
</dbReference>
<dbReference type="Proteomes" id="UP001054837">
    <property type="component" value="Unassembled WGS sequence"/>
</dbReference>
<sequence>MKCLYFLAIVSCCLVGTFAKTDCEEHRERELKSDTKVKLVPKCDGNGDYEALQCFQGSPFCMCWRPDGSHITDPSMKIKTCACHVHKDRELARSAKGIIGNFVPACNENGTYAKKQCHGSIGYCWCADEKGNKVSENVRGELKADCWSTMKSFCILAVLSCCLVGSLALTACEEHRERELKTDTKVKLVPKCDANGNYEALQCFQGSSFCMCWRPDGSHITDPSIKIKTCACHVHRDNEVTKTHKGMVGNFVPTCNNDGTYAKKQCHGSTGFCWCADENGKKTSEQVRGELKC</sequence>
<feature type="domain" description="Thyroglobulin type-1" evidence="7">
    <location>
        <begin position="169"/>
        <end position="220"/>
    </location>
</feature>
<feature type="disulfide bond" evidence="5">
    <location>
        <begin position="117"/>
        <end position="124"/>
    </location>
</feature>
<feature type="disulfide bond" evidence="5">
    <location>
        <begin position="54"/>
        <end position="61"/>
    </location>
</feature>
<keyword evidence="9" id="KW-1185">Reference proteome</keyword>
<dbReference type="Pfam" id="PF00086">
    <property type="entry name" value="Thyroglobulin_1"/>
    <property type="match status" value="4"/>
</dbReference>
<dbReference type="SMART" id="SM00211">
    <property type="entry name" value="TY"/>
    <property type="match status" value="4"/>
</dbReference>
<organism evidence="8 9">
    <name type="scientific">Caerostris darwini</name>
    <dbReference type="NCBI Taxonomy" id="1538125"/>
    <lineage>
        <taxon>Eukaryota</taxon>
        <taxon>Metazoa</taxon>
        <taxon>Ecdysozoa</taxon>
        <taxon>Arthropoda</taxon>
        <taxon>Chelicerata</taxon>
        <taxon>Arachnida</taxon>
        <taxon>Araneae</taxon>
        <taxon>Araneomorphae</taxon>
        <taxon>Entelegynae</taxon>
        <taxon>Araneoidea</taxon>
        <taxon>Araneidae</taxon>
        <taxon>Caerostris</taxon>
    </lineage>
</organism>
<feature type="signal peptide" evidence="6">
    <location>
        <begin position="1"/>
        <end position="19"/>
    </location>
</feature>
<feature type="disulfide bond" evidence="5">
    <location>
        <begin position="126"/>
        <end position="146"/>
    </location>
</feature>
<evidence type="ECO:0000256" key="6">
    <source>
        <dbReference type="SAM" id="SignalP"/>
    </source>
</evidence>
<dbReference type="AlphaFoldDB" id="A0AAV4NS02"/>
<gene>
    <name evidence="8" type="ORF">CDAR_317231</name>
</gene>
<evidence type="ECO:0000256" key="1">
    <source>
        <dbReference type="ARBA" id="ARBA00004613"/>
    </source>
</evidence>
<comment type="caution">
    <text evidence="5">Lacks conserved residue(s) required for the propagation of feature annotation.</text>
</comment>
<proteinExistence type="predicted"/>
<accession>A0AAV4NS02</accession>
<keyword evidence="2" id="KW-0964">Secreted</keyword>
<dbReference type="EMBL" id="BPLQ01001960">
    <property type="protein sequence ID" value="GIX87060.1"/>
    <property type="molecule type" value="Genomic_DNA"/>
</dbReference>
<evidence type="ECO:0000256" key="2">
    <source>
        <dbReference type="ARBA" id="ARBA00022525"/>
    </source>
</evidence>
<evidence type="ECO:0000259" key="7">
    <source>
        <dbReference type="PROSITE" id="PS51162"/>
    </source>
</evidence>
<comment type="subcellular location">
    <subcellularLocation>
        <location evidence="1">Secreted</location>
    </subcellularLocation>
</comment>
<dbReference type="PANTHER" id="PTHR12352:SF3">
    <property type="entry name" value="NIDOGEN-2"/>
    <property type="match status" value="1"/>
</dbReference>
<evidence type="ECO:0000256" key="5">
    <source>
        <dbReference type="PROSITE-ProRule" id="PRU00500"/>
    </source>
</evidence>
<feature type="chain" id="PRO_5043708240" evidence="6">
    <location>
        <begin position="20"/>
        <end position="293"/>
    </location>
</feature>
<feature type="domain" description="Thyroglobulin type-1" evidence="7">
    <location>
        <begin position="229"/>
        <end position="293"/>
    </location>
</feature>
<protein>
    <submittedName>
        <fullName evidence="8">U24-ctenitoxin-Pn1a</fullName>
    </submittedName>
</protein>
<name>A0AAV4NS02_9ARAC</name>
<evidence type="ECO:0000256" key="3">
    <source>
        <dbReference type="ARBA" id="ARBA00022737"/>
    </source>
</evidence>
<feature type="domain" description="Thyroglobulin type-1" evidence="7">
    <location>
        <begin position="20"/>
        <end position="71"/>
    </location>
</feature>
<dbReference type="Gene3D" id="4.10.800.10">
    <property type="entry name" value="Thyroglobulin type-1"/>
    <property type="match status" value="4"/>
</dbReference>
<evidence type="ECO:0000313" key="9">
    <source>
        <dbReference type="Proteomes" id="UP001054837"/>
    </source>
</evidence>
<dbReference type="GO" id="GO:0005604">
    <property type="term" value="C:basement membrane"/>
    <property type="evidence" value="ECO:0007669"/>
    <property type="project" value="TreeGrafter"/>
</dbReference>
<dbReference type="PROSITE" id="PS51162">
    <property type="entry name" value="THYROGLOBULIN_1_2"/>
    <property type="match status" value="4"/>
</dbReference>
<comment type="caution">
    <text evidence="8">The sequence shown here is derived from an EMBL/GenBank/DDBJ whole genome shotgun (WGS) entry which is preliminary data.</text>
</comment>
<dbReference type="PANTHER" id="PTHR12352">
    <property type="entry name" value="SECRETED MODULAR CALCIUM-BINDING PROTEIN"/>
    <property type="match status" value="1"/>
</dbReference>
<feature type="disulfide bond" evidence="5">
    <location>
        <begin position="266"/>
        <end position="273"/>
    </location>
</feature>